<proteinExistence type="predicted"/>
<evidence type="ECO:0000313" key="2">
    <source>
        <dbReference type="EMBL" id="PVV03539.1"/>
    </source>
</evidence>
<dbReference type="Proteomes" id="UP000245609">
    <property type="component" value="Unassembled WGS sequence"/>
</dbReference>
<keyword evidence="3" id="KW-1185">Reference proteome</keyword>
<evidence type="ECO:0000256" key="1">
    <source>
        <dbReference type="SAM" id="Coils"/>
    </source>
</evidence>
<sequence length="1411" mass="161742">MSSQNLELDEPDCTAPFAIGGEIHDSFHECTKSISISNPQFHDAVLLSLKKIPQIADLVTNESLKASSIQLVSSITYLCVFEEYKTGLVGNFAYLDLNNYFSVLTCTLKDCMSSSLSHSLFALENITGIFSFLLLHGNKILYETKLGNTESQICLPQKRATTTSQSKTINSSSSNQRAIPKENLSKYITSLFSDPSIYIRKDAVSLLGQLYKLKIDILENKHTTFLNNNANINAKNLTKIISQCFDHLSSQILIGNPIHAFEALLETLDSEVLSENGSLVAENCMHIIIMFLVSYLEVDGIKVCSHFGDLSKFCHCKSQSLEPEKNLLFSNISVFNDILNQGLKNDSKQSANILQKEIGRISTDILLLYLKNSSSISQNHSRFMNIYKCFIKMYSVETLDTQKNENENMFTYKSSGIIEFIWTCITAKLASCIKSPLVVFELSLDQLLINYFTKLNELQSTGFNKTQLVLENIESSCAFSEPSLISPFRFEEESKDQENRDFESRSLGIPAPIPISVLSLFSAQKLLFNGLCQIFKTTMCFRSNDTFINKIINRTYLNCKENDTIVSSSLKNEYSVNYIPNREYLDLKFDCSVERKSLDKGECKTKSLEAKELEILVSGEYGNSANTNTVVDCQKKAINFVLKLFVDPIYDSFTWKHGMVTKILEFLVSPGVKRLFLNSLIENSKAKNQKKDLKPKEKGLYGVCEPAASKPLKQNKDDVSKVDIKELLLTLINNYKLGYADLRNVVSLVLTVIRLYIYDLFNGKFQQEEEFIAFLNSDLKRETRLFCDRGPDTEKIEEISSLCKRAESAIENRFVVDSDPRTKLGILEVIAEHTRFMYDFWDNEIFSLIRRNLEEVESSYEINGVSNEKNIFISDEKRNITYETTKKTNVVEAKDTKRKVFGLEENKGSKTEKRFKESIDNNKDENIDKPVYHTRVIEDRILSRKVRISKIKELISQDSMQGIYGIFSIDFIKLVVQGGLARDEDAEIRIAAIEVMGEYIKWEEIYTRKQGINFEREYLKSNEYSKEQKPREKEFVRWAFDKVKILLEKEEISVRSHVLRMLSECRATEYLFSFMGFKSGRYINQECASDMDRVKDDEDVVETDQTQIRPFDGEADMLKELMFAEDVEMRITVIQILKQMISSVMKNTSVYYYIDQEHKLIDETSECDKHAKDGNFASHGKKKVSKAASQLNGVEHIKTTRVASIERASVSLACGVCGLEHFLNIVVPLIEKLAEDNGYMRVDYETKSLVNWIIQTVFKKELGKHDVTESRFCLKQTSENCEKSEKTNIGKLIEYSEKGYVNRKDPNGFCENQRLPKAENKKIHKNKNKTLEIKHRTLEISQKLEKKLGTKLNDIANIEPRENEITSRIYDVKNEGKTYKEMEKLLNEIEKLVNKLISKESFLYSNHIDCD</sequence>
<keyword evidence="1" id="KW-0175">Coiled coil</keyword>
<gene>
    <name evidence="2" type="ORF">BB560_001975</name>
</gene>
<evidence type="ECO:0000313" key="3">
    <source>
        <dbReference type="Proteomes" id="UP000245609"/>
    </source>
</evidence>
<organism evidence="2 3">
    <name type="scientific">Smittium megazygosporum</name>
    <dbReference type="NCBI Taxonomy" id="133381"/>
    <lineage>
        <taxon>Eukaryota</taxon>
        <taxon>Fungi</taxon>
        <taxon>Fungi incertae sedis</taxon>
        <taxon>Zoopagomycota</taxon>
        <taxon>Kickxellomycotina</taxon>
        <taxon>Harpellomycetes</taxon>
        <taxon>Harpellales</taxon>
        <taxon>Legeriomycetaceae</taxon>
        <taxon>Smittium</taxon>
    </lineage>
</organism>
<name>A0A2T9ZG64_9FUNG</name>
<feature type="coiled-coil region" evidence="1">
    <location>
        <begin position="1372"/>
        <end position="1399"/>
    </location>
</feature>
<dbReference type="InterPro" id="IPR016024">
    <property type="entry name" value="ARM-type_fold"/>
</dbReference>
<comment type="caution">
    <text evidence="2">The sequence shown here is derived from an EMBL/GenBank/DDBJ whole genome shotgun (WGS) entry which is preliminary data.</text>
</comment>
<protein>
    <submittedName>
        <fullName evidence="2">Uncharacterized protein</fullName>
    </submittedName>
</protein>
<dbReference type="SUPFAM" id="SSF48371">
    <property type="entry name" value="ARM repeat"/>
    <property type="match status" value="1"/>
</dbReference>
<dbReference type="EMBL" id="MBFS01000220">
    <property type="protein sequence ID" value="PVV03539.1"/>
    <property type="molecule type" value="Genomic_DNA"/>
</dbReference>
<reference evidence="2 3" key="1">
    <citation type="journal article" date="2018" name="MBio">
        <title>Comparative Genomics Reveals the Core Gene Toolbox for the Fungus-Insect Symbiosis.</title>
        <authorList>
            <person name="Wang Y."/>
            <person name="Stata M."/>
            <person name="Wang W."/>
            <person name="Stajich J.E."/>
            <person name="White M.M."/>
            <person name="Moncalvo J.M."/>
        </authorList>
    </citation>
    <scope>NUCLEOTIDE SEQUENCE [LARGE SCALE GENOMIC DNA]</scope>
    <source>
        <strain evidence="2 3">SC-DP-2</strain>
    </source>
</reference>
<accession>A0A2T9ZG64</accession>